<keyword evidence="3" id="KW-1185">Reference proteome</keyword>
<dbReference type="SMART" id="SM00271">
    <property type="entry name" value="DnaJ"/>
    <property type="match status" value="1"/>
</dbReference>
<dbReference type="Gene3D" id="1.10.287.110">
    <property type="entry name" value="DnaJ domain"/>
    <property type="match status" value="1"/>
</dbReference>
<comment type="caution">
    <text evidence="2">The sequence shown here is derived from an EMBL/GenBank/DDBJ whole genome shotgun (WGS) entry which is preliminary data.</text>
</comment>
<protein>
    <recommendedName>
        <fullName evidence="1">J domain-containing protein</fullName>
    </recommendedName>
</protein>
<dbReference type="CDD" id="cd06257">
    <property type="entry name" value="DnaJ"/>
    <property type="match status" value="1"/>
</dbReference>
<dbReference type="EMBL" id="WTXG01000006">
    <property type="protein sequence ID" value="KAI0305325.1"/>
    <property type="molecule type" value="Genomic_DNA"/>
</dbReference>
<dbReference type="InterPro" id="IPR052243">
    <property type="entry name" value="Mito_inner_membrane_organizer"/>
</dbReference>
<dbReference type="PRINTS" id="PR00625">
    <property type="entry name" value="JDOMAIN"/>
</dbReference>
<evidence type="ECO:0000313" key="3">
    <source>
        <dbReference type="Proteomes" id="UP001203297"/>
    </source>
</evidence>
<feature type="domain" description="J" evidence="1">
    <location>
        <begin position="24"/>
        <end position="84"/>
    </location>
</feature>
<dbReference type="SUPFAM" id="SSF46565">
    <property type="entry name" value="Chaperone J-domain"/>
    <property type="match status" value="1"/>
</dbReference>
<organism evidence="2 3">
    <name type="scientific">Multifurca ochricompacta</name>
    <dbReference type="NCBI Taxonomy" id="376703"/>
    <lineage>
        <taxon>Eukaryota</taxon>
        <taxon>Fungi</taxon>
        <taxon>Dikarya</taxon>
        <taxon>Basidiomycota</taxon>
        <taxon>Agaricomycotina</taxon>
        <taxon>Agaricomycetes</taxon>
        <taxon>Russulales</taxon>
        <taxon>Russulaceae</taxon>
        <taxon>Multifurca</taxon>
    </lineage>
</organism>
<dbReference type="InterPro" id="IPR001623">
    <property type="entry name" value="DnaJ_domain"/>
</dbReference>
<dbReference type="PANTHER" id="PTHR44157:SF1">
    <property type="entry name" value="DNAJ HOMOLOG SUBFAMILY C MEMBER 11"/>
    <property type="match status" value="1"/>
</dbReference>
<dbReference type="PROSITE" id="PS50076">
    <property type="entry name" value="DNAJ_2"/>
    <property type="match status" value="1"/>
</dbReference>
<sequence length="91" mass="10681">MSQSKTDCESSKEKKESPFNQEGFLYSVLNLPNTASADEVRERYRSLSVLFHPDKQREENTRYTASKRFLEIQKAYEGMKDVSYFFVSHLT</sequence>
<evidence type="ECO:0000259" key="1">
    <source>
        <dbReference type="PROSITE" id="PS50076"/>
    </source>
</evidence>
<name>A0AAD4QQG1_9AGAM</name>
<evidence type="ECO:0000313" key="2">
    <source>
        <dbReference type="EMBL" id="KAI0305325.1"/>
    </source>
</evidence>
<proteinExistence type="predicted"/>
<dbReference type="GO" id="GO:0042407">
    <property type="term" value="P:cristae formation"/>
    <property type="evidence" value="ECO:0007669"/>
    <property type="project" value="TreeGrafter"/>
</dbReference>
<accession>A0AAD4QQG1</accession>
<dbReference type="AlphaFoldDB" id="A0AAD4QQG1"/>
<dbReference type="Proteomes" id="UP001203297">
    <property type="component" value="Unassembled WGS sequence"/>
</dbReference>
<dbReference type="Pfam" id="PF00226">
    <property type="entry name" value="DnaJ"/>
    <property type="match status" value="1"/>
</dbReference>
<dbReference type="InterPro" id="IPR036869">
    <property type="entry name" value="J_dom_sf"/>
</dbReference>
<dbReference type="PANTHER" id="PTHR44157">
    <property type="entry name" value="DNAJ HOMOLOG SUBFAMILY C MEMBER 11"/>
    <property type="match status" value="1"/>
</dbReference>
<dbReference type="GO" id="GO:0005739">
    <property type="term" value="C:mitochondrion"/>
    <property type="evidence" value="ECO:0007669"/>
    <property type="project" value="GOC"/>
</dbReference>
<gene>
    <name evidence="2" type="ORF">B0F90DRAFT_1189813</name>
</gene>
<reference evidence="2" key="1">
    <citation type="journal article" date="2022" name="New Phytol.">
        <title>Evolutionary transition to the ectomycorrhizal habit in the genomes of a hyperdiverse lineage of mushroom-forming fungi.</title>
        <authorList>
            <person name="Looney B."/>
            <person name="Miyauchi S."/>
            <person name="Morin E."/>
            <person name="Drula E."/>
            <person name="Courty P.E."/>
            <person name="Kohler A."/>
            <person name="Kuo A."/>
            <person name="LaButti K."/>
            <person name="Pangilinan J."/>
            <person name="Lipzen A."/>
            <person name="Riley R."/>
            <person name="Andreopoulos W."/>
            <person name="He G."/>
            <person name="Johnson J."/>
            <person name="Nolan M."/>
            <person name="Tritt A."/>
            <person name="Barry K.W."/>
            <person name="Grigoriev I.V."/>
            <person name="Nagy L.G."/>
            <person name="Hibbett D."/>
            <person name="Henrissat B."/>
            <person name="Matheny P.B."/>
            <person name="Labbe J."/>
            <person name="Martin F.M."/>
        </authorList>
    </citation>
    <scope>NUCLEOTIDE SEQUENCE</scope>
    <source>
        <strain evidence="2">BPL690</strain>
    </source>
</reference>